<dbReference type="PANTHER" id="PTHR46580:SF4">
    <property type="entry name" value="ATP_GTP-BINDING PROTEIN"/>
    <property type="match status" value="1"/>
</dbReference>
<name>A0A6G8IG11_9BURK</name>
<dbReference type="Proteomes" id="UP000503162">
    <property type="component" value="Chromosome"/>
</dbReference>
<keyword evidence="3" id="KW-1185">Reference proteome</keyword>
<sequence>MLAACGGDGGTAFIAPYWVGGGVVVTDLDGDGRDDVAMTSTYVAAAPPHPGYVDVWRQTASGRFGPLQRYAVAADPWVLVAGDVNGDARPDLLAVSPMTVPAPANTVGDSGALALLRQSAVTPGVFEPAQVLPTGGVASDAAMADTDGDGRTDLLVADAAIANHRALRLAQQAPGGFAAPEAVCPGMSQGWSALAVGDLDGDGRADLVGVGGTQLWWCAGQAGGAWAGAAVLGTGTALVGVVLADVDADGRVDIVAADAGNAPAGAPGGAAVRWWRQTAPGVFTTQSQAVADGARRVLVRDLDQDGRPDLAAISTVYQTQANSTRITVMLQSSVTPGAFGVSQVWEGPYNASFIAAGDVTGDGKPDIVVDGPVVYPQSGTAAGRFLSAAPLP</sequence>
<dbReference type="InterPro" id="IPR028994">
    <property type="entry name" value="Integrin_alpha_N"/>
</dbReference>
<dbReference type="InterPro" id="IPR013517">
    <property type="entry name" value="FG-GAP"/>
</dbReference>
<protein>
    <submittedName>
        <fullName evidence="2">VCBS repeat-containing protein</fullName>
    </submittedName>
</protein>
<dbReference type="RefSeq" id="WP_166226652.1">
    <property type="nucleotide sequence ID" value="NZ_CP049989.1"/>
</dbReference>
<dbReference type="PANTHER" id="PTHR46580">
    <property type="entry name" value="SENSOR KINASE-RELATED"/>
    <property type="match status" value="1"/>
</dbReference>
<gene>
    <name evidence="2" type="ORF">G9Q37_07800</name>
</gene>
<dbReference type="Gene3D" id="2.130.10.130">
    <property type="entry name" value="Integrin alpha, N-terminal"/>
    <property type="match status" value="2"/>
</dbReference>
<dbReference type="SUPFAM" id="SSF69318">
    <property type="entry name" value="Integrin alpha N-terminal domain"/>
    <property type="match status" value="1"/>
</dbReference>
<dbReference type="EMBL" id="CP049989">
    <property type="protein sequence ID" value="QIM52049.1"/>
    <property type="molecule type" value="Genomic_DNA"/>
</dbReference>
<evidence type="ECO:0000256" key="1">
    <source>
        <dbReference type="ARBA" id="ARBA00022729"/>
    </source>
</evidence>
<evidence type="ECO:0000313" key="3">
    <source>
        <dbReference type="Proteomes" id="UP000503162"/>
    </source>
</evidence>
<accession>A0A6G8IG11</accession>
<reference evidence="2 3" key="1">
    <citation type="submission" date="2020-03" db="EMBL/GenBank/DDBJ databases">
        <title>Hydrogenophaga sp. nov. isolated from cyanobacterial mat.</title>
        <authorList>
            <person name="Thorat V."/>
            <person name="Kirdat K."/>
            <person name="Tiwarekar B."/>
            <person name="Costa E.D."/>
            <person name="Yadav A."/>
        </authorList>
    </citation>
    <scope>NUCLEOTIDE SEQUENCE [LARGE SCALE GENOMIC DNA]</scope>
    <source>
        <strain evidence="2 3">BA0156</strain>
    </source>
</reference>
<dbReference type="Pfam" id="PF13517">
    <property type="entry name" value="FG-GAP_3"/>
    <property type="match status" value="3"/>
</dbReference>
<dbReference type="AlphaFoldDB" id="A0A6G8IG11"/>
<proteinExistence type="predicted"/>
<organism evidence="2 3">
    <name type="scientific">Hydrogenophaga crocea</name>
    <dbReference type="NCBI Taxonomy" id="2716225"/>
    <lineage>
        <taxon>Bacteria</taxon>
        <taxon>Pseudomonadati</taxon>
        <taxon>Pseudomonadota</taxon>
        <taxon>Betaproteobacteria</taxon>
        <taxon>Burkholderiales</taxon>
        <taxon>Comamonadaceae</taxon>
        <taxon>Hydrogenophaga</taxon>
    </lineage>
</organism>
<keyword evidence="1" id="KW-0732">Signal</keyword>
<evidence type="ECO:0000313" key="2">
    <source>
        <dbReference type="EMBL" id="QIM52049.1"/>
    </source>
</evidence>
<dbReference type="KEGG" id="hcz:G9Q37_07800"/>